<evidence type="ECO:0000256" key="1">
    <source>
        <dbReference type="SAM" id="MobiDB-lite"/>
    </source>
</evidence>
<sequence>MGAPAPRGDGGGYATAVPPDFGAPTDEMEAALFQEMESGAAVERLQQMAAAYATARGVAEDDDEEVGNADEQPQQDEIRWLGRAEVGALLGGEPRVLAAVHRIAADANALEGVLDDAVVMGVLYSVLATRREEVLAANTVT</sequence>
<accession>A0A0M0JB00</accession>
<reference evidence="3" key="1">
    <citation type="journal article" date="2015" name="PLoS Genet.">
        <title>Genome Sequence and Transcriptome Analyses of Chrysochromulina tobin: Metabolic Tools for Enhanced Algal Fitness in the Prominent Order Prymnesiales (Haptophyceae).</title>
        <authorList>
            <person name="Hovde B.T."/>
            <person name="Deodato C.R."/>
            <person name="Hunsperger H.M."/>
            <person name="Ryken S.A."/>
            <person name="Yost W."/>
            <person name="Jha R.K."/>
            <person name="Patterson J."/>
            <person name="Monnat R.J. Jr."/>
            <person name="Barlow S.B."/>
            <person name="Starkenburg S.R."/>
            <person name="Cattolico R.A."/>
        </authorList>
    </citation>
    <scope>NUCLEOTIDE SEQUENCE</scope>
    <source>
        <strain evidence="3">CCMP291</strain>
    </source>
</reference>
<dbReference type="EMBL" id="JWZX01003159">
    <property type="protein sequence ID" value="KOO23751.1"/>
    <property type="molecule type" value="Genomic_DNA"/>
</dbReference>
<comment type="caution">
    <text evidence="2">The sequence shown here is derived from an EMBL/GenBank/DDBJ whole genome shotgun (WGS) entry which is preliminary data.</text>
</comment>
<feature type="region of interest" description="Disordered" evidence="1">
    <location>
        <begin position="56"/>
        <end position="75"/>
    </location>
</feature>
<gene>
    <name evidence="2" type="ORF">Ctob_002156</name>
</gene>
<dbReference type="AlphaFoldDB" id="A0A0M0JB00"/>
<evidence type="ECO:0000313" key="2">
    <source>
        <dbReference type="EMBL" id="KOO23751.1"/>
    </source>
</evidence>
<evidence type="ECO:0000313" key="3">
    <source>
        <dbReference type="Proteomes" id="UP000037460"/>
    </source>
</evidence>
<proteinExistence type="predicted"/>
<dbReference type="Proteomes" id="UP000037460">
    <property type="component" value="Unassembled WGS sequence"/>
</dbReference>
<protein>
    <submittedName>
        <fullName evidence="2">Uncharacterized protein</fullName>
    </submittedName>
</protein>
<keyword evidence="3" id="KW-1185">Reference proteome</keyword>
<organism evidence="2 3">
    <name type="scientific">Chrysochromulina tobinii</name>
    <dbReference type="NCBI Taxonomy" id="1460289"/>
    <lineage>
        <taxon>Eukaryota</taxon>
        <taxon>Haptista</taxon>
        <taxon>Haptophyta</taxon>
        <taxon>Prymnesiophyceae</taxon>
        <taxon>Prymnesiales</taxon>
        <taxon>Chrysochromulinaceae</taxon>
        <taxon>Chrysochromulina</taxon>
    </lineage>
</organism>
<feature type="region of interest" description="Disordered" evidence="1">
    <location>
        <begin position="1"/>
        <end position="21"/>
    </location>
</feature>
<name>A0A0M0JB00_9EUKA</name>